<organism evidence="1 2">
    <name type="scientific">Mycena metata</name>
    <dbReference type="NCBI Taxonomy" id="1033252"/>
    <lineage>
        <taxon>Eukaryota</taxon>
        <taxon>Fungi</taxon>
        <taxon>Dikarya</taxon>
        <taxon>Basidiomycota</taxon>
        <taxon>Agaricomycotina</taxon>
        <taxon>Agaricomycetes</taxon>
        <taxon>Agaricomycetidae</taxon>
        <taxon>Agaricales</taxon>
        <taxon>Marasmiineae</taxon>
        <taxon>Mycenaceae</taxon>
        <taxon>Mycena</taxon>
    </lineage>
</organism>
<evidence type="ECO:0000313" key="2">
    <source>
        <dbReference type="Proteomes" id="UP001215598"/>
    </source>
</evidence>
<keyword evidence="2" id="KW-1185">Reference proteome</keyword>
<dbReference type="AlphaFoldDB" id="A0AAD7MSQ9"/>
<feature type="non-terminal residue" evidence="1">
    <location>
        <position position="155"/>
    </location>
</feature>
<dbReference type="GO" id="GO:0003676">
    <property type="term" value="F:nucleic acid binding"/>
    <property type="evidence" value="ECO:0007669"/>
    <property type="project" value="InterPro"/>
</dbReference>
<sequence>PGPTPPLHLPPTPCDLLTADTINAAETDEEATLKLYGTVPSPSSKRIMVYLASTCRNSGKPDARAAFGTYWGYNSQYNVGWRIPERQTEGRAVLAAILYSLRQVGAKGDKSMDIFTTSKFAIRAICYAAGKNYTRGWDCTNGDLLEAIAKAIRAR</sequence>
<dbReference type="InterPro" id="IPR012337">
    <property type="entry name" value="RNaseH-like_sf"/>
</dbReference>
<dbReference type="EMBL" id="JARKIB010000155">
    <property type="protein sequence ID" value="KAJ7731073.1"/>
    <property type="molecule type" value="Genomic_DNA"/>
</dbReference>
<feature type="non-terminal residue" evidence="1">
    <location>
        <position position="1"/>
    </location>
</feature>
<dbReference type="InterPro" id="IPR036397">
    <property type="entry name" value="RNaseH_sf"/>
</dbReference>
<dbReference type="Gene3D" id="3.30.420.10">
    <property type="entry name" value="Ribonuclease H-like superfamily/Ribonuclease H"/>
    <property type="match status" value="1"/>
</dbReference>
<accession>A0AAD7MSQ9</accession>
<proteinExistence type="predicted"/>
<protein>
    <recommendedName>
        <fullName evidence="3">RNase H type-1 domain-containing protein</fullName>
    </recommendedName>
</protein>
<evidence type="ECO:0008006" key="3">
    <source>
        <dbReference type="Google" id="ProtNLM"/>
    </source>
</evidence>
<evidence type="ECO:0000313" key="1">
    <source>
        <dbReference type="EMBL" id="KAJ7731073.1"/>
    </source>
</evidence>
<name>A0AAD7MSQ9_9AGAR</name>
<dbReference type="Proteomes" id="UP001215598">
    <property type="component" value="Unassembled WGS sequence"/>
</dbReference>
<comment type="caution">
    <text evidence="1">The sequence shown here is derived from an EMBL/GenBank/DDBJ whole genome shotgun (WGS) entry which is preliminary data.</text>
</comment>
<dbReference type="SUPFAM" id="SSF53098">
    <property type="entry name" value="Ribonuclease H-like"/>
    <property type="match status" value="1"/>
</dbReference>
<gene>
    <name evidence="1" type="ORF">B0H16DRAFT_1233805</name>
</gene>
<reference evidence="1" key="1">
    <citation type="submission" date="2023-03" db="EMBL/GenBank/DDBJ databases">
        <title>Massive genome expansion in bonnet fungi (Mycena s.s.) driven by repeated elements and novel gene families across ecological guilds.</title>
        <authorList>
            <consortium name="Lawrence Berkeley National Laboratory"/>
            <person name="Harder C.B."/>
            <person name="Miyauchi S."/>
            <person name="Viragh M."/>
            <person name="Kuo A."/>
            <person name="Thoen E."/>
            <person name="Andreopoulos B."/>
            <person name="Lu D."/>
            <person name="Skrede I."/>
            <person name="Drula E."/>
            <person name="Henrissat B."/>
            <person name="Morin E."/>
            <person name="Kohler A."/>
            <person name="Barry K."/>
            <person name="LaButti K."/>
            <person name="Morin E."/>
            <person name="Salamov A."/>
            <person name="Lipzen A."/>
            <person name="Mereny Z."/>
            <person name="Hegedus B."/>
            <person name="Baldrian P."/>
            <person name="Stursova M."/>
            <person name="Weitz H."/>
            <person name="Taylor A."/>
            <person name="Grigoriev I.V."/>
            <person name="Nagy L.G."/>
            <person name="Martin F."/>
            <person name="Kauserud H."/>
        </authorList>
    </citation>
    <scope>NUCLEOTIDE SEQUENCE</scope>
    <source>
        <strain evidence="1">CBHHK182m</strain>
    </source>
</reference>